<keyword evidence="3 6" id="KW-0489">Methyltransferase</keyword>
<keyword evidence="7" id="KW-0687">Ribonucleoprotein</keyword>
<proteinExistence type="inferred from homology"/>
<comment type="catalytic activity">
    <reaction evidence="6">
        <text>L-lysyl-[protein] + 3 S-adenosyl-L-methionine = N(6),N(6),N(6)-trimethyl-L-lysyl-[protein] + 3 S-adenosyl-L-homocysteine + 3 H(+)</text>
        <dbReference type="Rhea" id="RHEA:54192"/>
        <dbReference type="Rhea" id="RHEA-COMP:9752"/>
        <dbReference type="Rhea" id="RHEA-COMP:13826"/>
        <dbReference type="ChEBI" id="CHEBI:15378"/>
        <dbReference type="ChEBI" id="CHEBI:29969"/>
        <dbReference type="ChEBI" id="CHEBI:57856"/>
        <dbReference type="ChEBI" id="CHEBI:59789"/>
        <dbReference type="ChEBI" id="CHEBI:61961"/>
    </reaction>
</comment>
<name>A0A7T4R368_9GAMM</name>
<sequence length="294" mass="32327">MSWMQLRFDAEPSSAPALEAALEGCGSVAVTMEDNADQPLYEPPPGETPIWQHTRVTGLFAADTDVDALLAQLRALLGDDLPPHRSEILEDRDWIREWMDSYHPLQCGERLWICPSWREPVDPQAVNLLLDPGLAFGTGTHPTTWLCLQWLDGQSLDGLTVIDYGCGSGILGIAALLLGASKVIAVDNDPQALRATRDNAQRNGIEDSRIDCLLPEHIPADLSGDVLVANILAGPLLSLAPQLASYLPAGAPLCLSGILHSQVDELSNCYRQWFDHIEVEQREDWVRINATRQR</sequence>
<dbReference type="GO" id="GO:0032259">
    <property type="term" value="P:methylation"/>
    <property type="evidence" value="ECO:0007669"/>
    <property type="project" value="UniProtKB-KW"/>
</dbReference>
<comment type="subcellular location">
    <subcellularLocation>
        <location evidence="6">Cytoplasm</location>
    </subcellularLocation>
</comment>
<dbReference type="AlphaFoldDB" id="A0A7T4R368"/>
<keyword evidence="4 6" id="KW-0808">Transferase</keyword>
<gene>
    <name evidence="6 7" type="primary">prmA</name>
    <name evidence="7" type="ORF">I6N98_06065</name>
</gene>
<evidence type="ECO:0000256" key="3">
    <source>
        <dbReference type="ARBA" id="ARBA00022603"/>
    </source>
</evidence>
<keyword evidence="2 6" id="KW-0963">Cytoplasm</keyword>
<dbReference type="PIRSF" id="PIRSF000401">
    <property type="entry name" value="RPL11_MTase"/>
    <property type="match status" value="1"/>
</dbReference>
<evidence type="ECO:0000313" key="7">
    <source>
        <dbReference type="EMBL" id="QQD19414.1"/>
    </source>
</evidence>
<dbReference type="PANTHER" id="PTHR43648:SF1">
    <property type="entry name" value="ELECTRON TRANSFER FLAVOPROTEIN BETA SUBUNIT LYSINE METHYLTRANSFERASE"/>
    <property type="match status" value="1"/>
</dbReference>
<organism evidence="7 8">
    <name type="scientific">Spongiibacter nanhainus</name>
    <dbReference type="NCBI Taxonomy" id="2794344"/>
    <lineage>
        <taxon>Bacteria</taxon>
        <taxon>Pseudomonadati</taxon>
        <taxon>Pseudomonadota</taxon>
        <taxon>Gammaproteobacteria</taxon>
        <taxon>Cellvibrionales</taxon>
        <taxon>Spongiibacteraceae</taxon>
        <taxon>Spongiibacter</taxon>
    </lineage>
</organism>
<evidence type="ECO:0000256" key="2">
    <source>
        <dbReference type="ARBA" id="ARBA00022490"/>
    </source>
</evidence>
<keyword evidence="8" id="KW-1185">Reference proteome</keyword>
<dbReference type="PANTHER" id="PTHR43648">
    <property type="entry name" value="ELECTRON TRANSFER FLAVOPROTEIN BETA SUBUNIT LYSINE METHYLTRANSFERASE"/>
    <property type="match status" value="1"/>
</dbReference>
<feature type="binding site" evidence="6">
    <location>
        <position position="230"/>
    </location>
    <ligand>
        <name>S-adenosyl-L-methionine</name>
        <dbReference type="ChEBI" id="CHEBI:59789"/>
    </ligand>
</feature>
<dbReference type="GO" id="GO:0005840">
    <property type="term" value="C:ribosome"/>
    <property type="evidence" value="ECO:0007669"/>
    <property type="project" value="UniProtKB-KW"/>
</dbReference>
<dbReference type="Pfam" id="PF06325">
    <property type="entry name" value="PrmA"/>
    <property type="match status" value="1"/>
</dbReference>
<dbReference type="Gene3D" id="3.40.50.150">
    <property type="entry name" value="Vaccinia Virus protein VP39"/>
    <property type="match status" value="1"/>
</dbReference>
<dbReference type="SUPFAM" id="SSF53335">
    <property type="entry name" value="S-adenosyl-L-methionine-dependent methyltransferases"/>
    <property type="match status" value="1"/>
</dbReference>
<dbReference type="GO" id="GO:0005829">
    <property type="term" value="C:cytosol"/>
    <property type="evidence" value="ECO:0007669"/>
    <property type="project" value="TreeGrafter"/>
</dbReference>
<accession>A0A7T4R368</accession>
<feature type="binding site" evidence="6">
    <location>
        <position position="144"/>
    </location>
    <ligand>
        <name>S-adenosyl-L-methionine</name>
        <dbReference type="ChEBI" id="CHEBI:59789"/>
    </ligand>
</feature>
<evidence type="ECO:0000256" key="6">
    <source>
        <dbReference type="HAMAP-Rule" id="MF_00735"/>
    </source>
</evidence>
<comment type="function">
    <text evidence="6">Methylates ribosomal protein L11.</text>
</comment>
<dbReference type="InterPro" id="IPR029063">
    <property type="entry name" value="SAM-dependent_MTases_sf"/>
</dbReference>
<dbReference type="InterPro" id="IPR050078">
    <property type="entry name" value="Ribosomal_L11_MeTrfase_PrmA"/>
</dbReference>
<dbReference type="InterPro" id="IPR004498">
    <property type="entry name" value="Ribosomal_PrmA_MeTrfase"/>
</dbReference>
<dbReference type="HAMAP" id="MF_00735">
    <property type="entry name" value="Methyltr_PrmA"/>
    <property type="match status" value="1"/>
</dbReference>
<dbReference type="GO" id="GO:0016279">
    <property type="term" value="F:protein-lysine N-methyltransferase activity"/>
    <property type="evidence" value="ECO:0007669"/>
    <property type="project" value="TreeGrafter"/>
</dbReference>
<dbReference type="KEGG" id="snan:I6N98_06065"/>
<protein>
    <recommendedName>
        <fullName evidence="6">Ribosomal protein L11 methyltransferase</fullName>
        <shortName evidence="6">L11 Mtase</shortName>
        <ecNumber evidence="6">2.1.1.-</ecNumber>
    </recommendedName>
</protein>
<dbReference type="Proteomes" id="UP000596063">
    <property type="component" value="Chromosome"/>
</dbReference>
<evidence type="ECO:0000313" key="8">
    <source>
        <dbReference type="Proteomes" id="UP000596063"/>
    </source>
</evidence>
<feature type="binding site" evidence="6">
    <location>
        <position position="165"/>
    </location>
    <ligand>
        <name>S-adenosyl-L-methionine</name>
        <dbReference type="ChEBI" id="CHEBI:59789"/>
    </ligand>
</feature>
<dbReference type="RefSeq" id="WP_198570898.1">
    <property type="nucleotide sequence ID" value="NZ_CP066167.1"/>
</dbReference>
<evidence type="ECO:0000256" key="4">
    <source>
        <dbReference type="ARBA" id="ARBA00022679"/>
    </source>
</evidence>
<evidence type="ECO:0000256" key="5">
    <source>
        <dbReference type="ARBA" id="ARBA00022691"/>
    </source>
</evidence>
<dbReference type="EMBL" id="CP066167">
    <property type="protein sequence ID" value="QQD19414.1"/>
    <property type="molecule type" value="Genomic_DNA"/>
</dbReference>
<dbReference type="EC" id="2.1.1.-" evidence="6"/>
<dbReference type="NCBIfam" id="TIGR00406">
    <property type="entry name" value="prmA"/>
    <property type="match status" value="1"/>
</dbReference>
<keyword evidence="5 6" id="KW-0949">S-adenosyl-L-methionine</keyword>
<reference evidence="7 8" key="1">
    <citation type="submission" date="2020-12" db="EMBL/GenBank/DDBJ databases">
        <authorList>
            <person name="Shan Y."/>
        </authorList>
    </citation>
    <scope>NUCLEOTIDE SEQUENCE [LARGE SCALE GENOMIC DNA]</scope>
    <source>
        <strain evidence="8">csc3.9</strain>
    </source>
</reference>
<dbReference type="CDD" id="cd02440">
    <property type="entry name" value="AdoMet_MTases"/>
    <property type="match status" value="1"/>
</dbReference>
<evidence type="ECO:0000256" key="1">
    <source>
        <dbReference type="ARBA" id="ARBA00009741"/>
    </source>
</evidence>
<keyword evidence="7" id="KW-0689">Ribosomal protein</keyword>
<feature type="binding site" evidence="6">
    <location>
        <position position="187"/>
    </location>
    <ligand>
        <name>S-adenosyl-L-methionine</name>
        <dbReference type="ChEBI" id="CHEBI:59789"/>
    </ligand>
</feature>
<comment type="similarity">
    <text evidence="1 6">Belongs to the methyltransferase superfamily. PrmA family.</text>
</comment>